<dbReference type="SUPFAM" id="SSF88659">
    <property type="entry name" value="Sigma3 and sigma4 domains of RNA polymerase sigma factors"/>
    <property type="match status" value="1"/>
</dbReference>
<feature type="domain" description="RNA polymerase sigma factor 70 region 4 type 2" evidence="8">
    <location>
        <begin position="104"/>
        <end position="150"/>
    </location>
</feature>
<evidence type="ECO:0000256" key="3">
    <source>
        <dbReference type="ARBA" id="ARBA00023082"/>
    </source>
</evidence>
<evidence type="ECO:0000256" key="2">
    <source>
        <dbReference type="ARBA" id="ARBA00023015"/>
    </source>
</evidence>
<keyword evidence="3" id="KW-0731">Sigma factor</keyword>
<sequence>MDDWEHDMGELVRTRHRALLGYAYLLSGNVRDAEDLVQDALVKVFSRKSAPQPHAAEAYVRRAIYTIYLDGYRRRTRWSRIRHLTASADRQESTAPATGDQVDVAVALQRLSPRQRACVVLRYYDDLTVPQIADELGIAEGTARRHVADAHAALRGLLADLAPVPAGSGRAASAVGDERFAPSLPGASPGTPGTSGASAALRAQEDAPGTGAPPTRTDHPTDDEPRSHR</sequence>
<dbReference type="EMBL" id="CP138359">
    <property type="protein sequence ID" value="WPF81902.1"/>
    <property type="molecule type" value="Genomic_DNA"/>
</dbReference>
<name>A0AAF1BYC4_9MICO</name>
<dbReference type="Pfam" id="PF04542">
    <property type="entry name" value="Sigma70_r2"/>
    <property type="match status" value="1"/>
</dbReference>
<dbReference type="InterPro" id="IPR036388">
    <property type="entry name" value="WH-like_DNA-bd_sf"/>
</dbReference>
<dbReference type="PANTHER" id="PTHR43133">
    <property type="entry name" value="RNA POLYMERASE ECF-TYPE SIGMA FACTO"/>
    <property type="match status" value="1"/>
</dbReference>
<dbReference type="Proteomes" id="UP001304340">
    <property type="component" value="Chromosome"/>
</dbReference>
<evidence type="ECO:0000313" key="9">
    <source>
        <dbReference type="EMBL" id="WPF81902.1"/>
    </source>
</evidence>
<dbReference type="CDD" id="cd06171">
    <property type="entry name" value="Sigma70_r4"/>
    <property type="match status" value="1"/>
</dbReference>
<feature type="compositionally biased region" description="Basic and acidic residues" evidence="6">
    <location>
        <begin position="216"/>
        <end position="229"/>
    </location>
</feature>
<dbReference type="InterPro" id="IPR039425">
    <property type="entry name" value="RNA_pol_sigma-70-like"/>
</dbReference>
<accession>A0AAF1BYC4</accession>
<dbReference type="GO" id="GO:0006352">
    <property type="term" value="P:DNA-templated transcription initiation"/>
    <property type="evidence" value="ECO:0007669"/>
    <property type="project" value="InterPro"/>
</dbReference>
<evidence type="ECO:0000256" key="6">
    <source>
        <dbReference type="SAM" id="MobiDB-lite"/>
    </source>
</evidence>
<protein>
    <submittedName>
        <fullName evidence="9">Sigma-70 family RNA polymerase sigma factor</fullName>
    </submittedName>
</protein>
<evidence type="ECO:0000313" key="10">
    <source>
        <dbReference type="Proteomes" id="UP001304340"/>
    </source>
</evidence>
<dbReference type="Gene3D" id="1.10.1740.10">
    <property type="match status" value="1"/>
</dbReference>
<keyword evidence="4" id="KW-0238">DNA-binding</keyword>
<dbReference type="PANTHER" id="PTHR43133:SF50">
    <property type="entry name" value="ECF RNA POLYMERASE SIGMA FACTOR SIGM"/>
    <property type="match status" value="1"/>
</dbReference>
<dbReference type="Pfam" id="PF08281">
    <property type="entry name" value="Sigma70_r4_2"/>
    <property type="match status" value="1"/>
</dbReference>
<keyword evidence="5" id="KW-0804">Transcription</keyword>
<gene>
    <name evidence="9" type="ORF">SANBI_003224</name>
</gene>
<dbReference type="InterPro" id="IPR014284">
    <property type="entry name" value="RNA_pol_sigma-70_dom"/>
</dbReference>
<dbReference type="InterPro" id="IPR013324">
    <property type="entry name" value="RNA_pol_sigma_r3/r4-like"/>
</dbReference>
<dbReference type="RefSeq" id="WP_319156820.1">
    <property type="nucleotide sequence ID" value="NZ_CP138359.1"/>
</dbReference>
<dbReference type="Gene3D" id="1.10.10.10">
    <property type="entry name" value="Winged helix-like DNA-binding domain superfamily/Winged helix DNA-binding domain"/>
    <property type="match status" value="1"/>
</dbReference>
<keyword evidence="2" id="KW-0805">Transcription regulation</keyword>
<dbReference type="GO" id="GO:0003677">
    <property type="term" value="F:DNA binding"/>
    <property type="evidence" value="ECO:0007669"/>
    <property type="project" value="UniProtKB-KW"/>
</dbReference>
<organism evidence="9 10">
    <name type="scientific">Sanguibacter biliveldensis</name>
    <dbReference type="NCBI Taxonomy" id="3030830"/>
    <lineage>
        <taxon>Bacteria</taxon>
        <taxon>Bacillati</taxon>
        <taxon>Actinomycetota</taxon>
        <taxon>Actinomycetes</taxon>
        <taxon>Micrococcales</taxon>
        <taxon>Sanguibacteraceae</taxon>
        <taxon>Sanguibacter</taxon>
    </lineage>
</organism>
<evidence type="ECO:0000259" key="7">
    <source>
        <dbReference type="Pfam" id="PF04542"/>
    </source>
</evidence>
<dbReference type="AlphaFoldDB" id="A0AAF1BYC4"/>
<feature type="compositionally biased region" description="Low complexity" evidence="6">
    <location>
        <begin position="181"/>
        <end position="201"/>
    </location>
</feature>
<evidence type="ECO:0000256" key="4">
    <source>
        <dbReference type="ARBA" id="ARBA00023125"/>
    </source>
</evidence>
<evidence type="ECO:0000259" key="8">
    <source>
        <dbReference type="Pfam" id="PF08281"/>
    </source>
</evidence>
<comment type="similarity">
    <text evidence="1">Belongs to the sigma-70 factor family. ECF subfamily.</text>
</comment>
<dbReference type="NCBIfam" id="TIGR02937">
    <property type="entry name" value="sigma70-ECF"/>
    <property type="match status" value="1"/>
</dbReference>
<evidence type="ECO:0000256" key="1">
    <source>
        <dbReference type="ARBA" id="ARBA00010641"/>
    </source>
</evidence>
<keyword evidence="10" id="KW-1185">Reference proteome</keyword>
<dbReference type="InterPro" id="IPR007627">
    <property type="entry name" value="RNA_pol_sigma70_r2"/>
</dbReference>
<reference evidence="10" key="1">
    <citation type="submission" date="2023-11" db="EMBL/GenBank/DDBJ databases">
        <authorList>
            <person name="Helweg L.P."/>
            <person name="Kiel A."/>
            <person name="Hitz F."/>
            <person name="Ruckert-Reed C."/>
            <person name="Busche T."/>
            <person name="Kaltschmidt B."/>
            <person name="Kaltschmidt C."/>
        </authorList>
    </citation>
    <scope>NUCLEOTIDE SEQUENCE [LARGE SCALE GENOMIC DNA]</scope>
    <source>
        <strain evidence="10">4.1</strain>
    </source>
</reference>
<dbReference type="KEGG" id="sbil:SANBI_003224"/>
<evidence type="ECO:0000256" key="5">
    <source>
        <dbReference type="ARBA" id="ARBA00023163"/>
    </source>
</evidence>
<dbReference type="InterPro" id="IPR013249">
    <property type="entry name" value="RNA_pol_sigma70_r4_t2"/>
</dbReference>
<dbReference type="SUPFAM" id="SSF88946">
    <property type="entry name" value="Sigma2 domain of RNA polymerase sigma factors"/>
    <property type="match status" value="1"/>
</dbReference>
<feature type="region of interest" description="Disordered" evidence="6">
    <location>
        <begin position="166"/>
        <end position="229"/>
    </location>
</feature>
<dbReference type="InterPro" id="IPR013325">
    <property type="entry name" value="RNA_pol_sigma_r2"/>
</dbReference>
<dbReference type="GO" id="GO:0016987">
    <property type="term" value="F:sigma factor activity"/>
    <property type="evidence" value="ECO:0007669"/>
    <property type="project" value="UniProtKB-KW"/>
</dbReference>
<proteinExistence type="inferred from homology"/>
<feature type="domain" description="RNA polymerase sigma-70 region 2" evidence="7">
    <location>
        <begin position="11"/>
        <end position="77"/>
    </location>
</feature>